<feature type="non-terminal residue" evidence="1">
    <location>
        <position position="1"/>
    </location>
</feature>
<reference evidence="1" key="2">
    <citation type="submission" date="2025-03" db="EMBL/GenBank/DDBJ databases">
        <authorList>
            <consortium name="ELIXIR-Norway"/>
            <consortium name="Elixir Norway"/>
        </authorList>
    </citation>
    <scope>NUCLEOTIDE SEQUENCE</scope>
</reference>
<protein>
    <submittedName>
        <fullName evidence="1">Uncharacterized protein</fullName>
    </submittedName>
</protein>
<evidence type="ECO:0000313" key="2">
    <source>
        <dbReference type="Proteomes" id="UP001162501"/>
    </source>
</evidence>
<gene>
    <name evidence="1" type="ORF">MRATA1EN22A_LOCUS10933</name>
</gene>
<dbReference type="EMBL" id="OX596104">
    <property type="protein sequence ID" value="CAN0025802.1"/>
    <property type="molecule type" value="Genomic_DNA"/>
</dbReference>
<dbReference type="Proteomes" id="UP001162501">
    <property type="component" value="Chromosome 20"/>
</dbReference>
<organism evidence="1 2">
    <name type="scientific">Rangifer tarandus platyrhynchus</name>
    <name type="common">Svalbard reindeer</name>
    <dbReference type="NCBI Taxonomy" id="3082113"/>
    <lineage>
        <taxon>Eukaryota</taxon>
        <taxon>Metazoa</taxon>
        <taxon>Chordata</taxon>
        <taxon>Craniata</taxon>
        <taxon>Vertebrata</taxon>
        <taxon>Euteleostomi</taxon>
        <taxon>Mammalia</taxon>
        <taxon>Eutheria</taxon>
        <taxon>Laurasiatheria</taxon>
        <taxon>Artiodactyla</taxon>
        <taxon>Ruminantia</taxon>
        <taxon>Pecora</taxon>
        <taxon>Cervidae</taxon>
        <taxon>Odocoileinae</taxon>
        <taxon>Rangifer</taxon>
    </lineage>
</organism>
<reference evidence="1" key="1">
    <citation type="submission" date="2023-05" db="EMBL/GenBank/DDBJ databases">
        <authorList>
            <consortium name="ELIXIR-Norway"/>
        </authorList>
    </citation>
    <scope>NUCLEOTIDE SEQUENCE</scope>
</reference>
<feature type="non-terminal residue" evidence="1">
    <location>
        <position position="52"/>
    </location>
</feature>
<name>A0AC59YW30_RANTA</name>
<sequence length="52" mass="5435">APQKWRPPARFRGHASEPIAAWHGSLGAGLGPGAMRADGRDCWQPGDPAGES</sequence>
<proteinExistence type="predicted"/>
<accession>A0AC59YW30</accession>
<evidence type="ECO:0000313" key="1">
    <source>
        <dbReference type="EMBL" id="CAN0025802.1"/>
    </source>
</evidence>